<dbReference type="EMBL" id="JAKUMG010000018">
    <property type="protein sequence ID" value="MDI4671268.1"/>
    <property type="molecule type" value="Genomic_DNA"/>
</dbReference>
<dbReference type="Pfam" id="PF05523">
    <property type="entry name" value="FdtA"/>
    <property type="match status" value="1"/>
</dbReference>
<evidence type="ECO:0000313" key="3">
    <source>
        <dbReference type="Proteomes" id="UP001156974"/>
    </source>
</evidence>
<accession>A0ABT6U527</accession>
<dbReference type="RefSeq" id="WP_175083423.1">
    <property type="nucleotide sequence ID" value="NZ_JAKUMG010000018.1"/>
</dbReference>
<dbReference type="CDD" id="cd20292">
    <property type="entry name" value="cupin_QdtA-like"/>
    <property type="match status" value="1"/>
</dbReference>
<feature type="domain" description="Sugar 3,4-ketoisomerase QdtA cupin" evidence="1">
    <location>
        <begin position="4"/>
        <end position="131"/>
    </location>
</feature>
<dbReference type="Gene3D" id="2.60.120.10">
    <property type="entry name" value="Jelly Rolls"/>
    <property type="match status" value="1"/>
</dbReference>
<evidence type="ECO:0000259" key="1">
    <source>
        <dbReference type="Pfam" id="PF05523"/>
    </source>
</evidence>
<dbReference type="SUPFAM" id="SSF51182">
    <property type="entry name" value="RmlC-like cupins"/>
    <property type="match status" value="1"/>
</dbReference>
<sequence>MSLVKLLSFKSLGDERGNLISLEQNKNVPFEIKRVYYLFNTDKDVTRGFHAHKALQQVAICVKGSCLFTLDDGTKREKVKLDDPTVGLYIGNNLWREMSEFTYDCVLMVIASELYDESDYIRDYDQFLKEVSL</sequence>
<name>A0ABT6U527_9GAMM</name>
<reference evidence="2 3" key="1">
    <citation type="submission" date="2022-02" db="EMBL/GenBank/DDBJ databases">
        <title>Genome analysis of Beneficial Microorganisms for Coral consortium from Pocillopora damicornis.</title>
        <authorList>
            <person name="Rosado P.M."/>
            <person name="Cardoso P.M."/>
            <person name="Rosado J.G."/>
            <person name="Schultz J."/>
            <person name="Rocha U."/>
            <person name="Costa T.K."/>
            <person name="Peixoto R.S."/>
        </authorList>
    </citation>
    <scope>NUCLEOTIDE SEQUENCE [LARGE SCALE GENOMIC DNA]</scope>
    <source>
        <strain evidence="2 3">BMC5</strain>
    </source>
</reference>
<dbReference type="InterPro" id="IPR011051">
    <property type="entry name" value="RmlC_Cupin_sf"/>
</dbReference>
<proteinExistence type="predicted"/>
<organism evidence="2 3">
    <name type="scientific">Pseudoalteromonas shioyasakiensis</name>
    <dbReference type="NCBI Taxonomy" id="1190813"/>
    <lineage>
        <taxon>Bacteria</taxon>
        <taxon>Pseudomonadati</taxon>
        <taxon>Pseudomonadota</taxon>
        <taxon>Gammaproteobacteria</taxon>
        <taxon>Alteromonadales</taxon>
        <taxon>Pseudoalteromonadaceae</taxon>
        <taxon>Pseudoalteromonas</taxon>
    </lineage>
</organism>
<dbReference type="Proteomes" id="UP001156974">
    <property type="component" value="Unassembled WGS sequence"/>
</dbReference>
<dbReference type="InterPro" id="IPR008894">
    <property type="entry name" value="QdtA_cupin_dom"/>
</dbReference>
<evidence type="ECO:0000313" key="2">
    <source>
        <dbReference type="EMBL" id="MDI4671268.1"/>
    </source>
</evidence>
<comment type="caution">
    <text evidence="2">The sequence shown here is derived from an EMBL/GenBank/DDBJ whole genome shotgun (WGS) entry which is preliminary data.</text>
</comment>
<protein>
    <submittedName>
        <fullName evidence="2">FdtA/QdtA family cupin domain-containing protein</fullName>
    </submittedName>
</protein>
<dbReference type="InterPro" id="IPR014710">
    <property type="entry name" value="RmlC-like_jellyroll"/>
</dbReference>
<keyword evidence="3" id="KW-1185">Reference proteome</keyword>
<gene>
    <name evidence="2" type="ORF">MKZ47_19560</name>
</gene>